<keyword evidence="2" id="KW-1185">Reference proteome</keyword>
<evidence type="ECO:0000313" key="1">
    <source>
        <dbReference type="EMBL" id="TQL58298.1"/>
    </source>
</evidence>
<dbReference type="EMBL" id="VFOR01000002">
    <property type="protein sequence ID" value="TQL58298.1"/>
    <property type="molecule type" value="Genomic_DNA"/>
</dbReference>
<dbReference type="Proteomes" id="UP000316196">
    <property type="component" value="Unassembled WGS sequence"/>
</dbReference>
<gene>
    <name evidence="1" type="ORF">FB460_2158</name>
</gene>
<comment type="caution">
    <text evidence="1">The sequence shown here is derived from an EMBL/GenBank/DDBJ whole genome shotgun (WGS) entry which is preliminary data.</text>
</comment>
<reference evidence="1 2" key="1">
    <citation type="submission" date="2019-06" db="EMBL/GenBank/DDBJ databases">
        <title>Sequencing the genomes of 1000 actinobacteria strains.</title>
        <authorList>
            <person name="Klenk H.-P."/>
        </authorList>
    </citation>
    <scope>NUCLEOTIDE SEQUENCE [LARGE SCALE GENOMIC DNA]</scope>
    <source>
        <strain evidence="1 2">DSM 8251</strain>
    </source>
</reference>
<dbReference type="RefSeq" id="WP_142094101.1">
    <property type="nucleotide sequence ID" value="NZ_BAAAMD010000002.1"/>
</dbReference>
<dbReference type="AlphaFoldDB" id="A0A542ZD99"/>
<evidence type="ECO:0000313" key="2">
    <source>
        <dbReference type="Proteomes" id="UP000316196"/>
    </source>
</evidence>
<organism evidence="1 2">
    <name type="scientific">Propioniferax innocua</name>
    <dbReference type="NCBI Taxonomy" id="1753"/>
    <lineage>
        <taxon>Bacteria</taxon>
        <taxon>Bacillati</taxon>
        <taxon>Actinomycetota</taxon>
        <taxon>Actinomycetes</taxon>
        <taxon>Propionibacteriales</taxon>
        <taxon>Propionibacteriaceae</taxon>
        <taxon>Propioniferax</taxon>
    </lineage>
</organism>
<accession>A0A542ZD99</accession>
<protein>
    <submittedName>
        <fullName evidence="1">Uncharacterized protein</fullName>
    </submittedName>
</protein>
<proteinExistence type="predicted"/>
<name>A0A542ZD99_9ACTN</name>
<sequence length="171" mass="18767">MGTFTTKLAALASSLPVTPYGTGFPGDIFYIGSQRLADSIQNRAHLIHITPRDIKIAPRFLRPRCLAIELITLPTRPSWFKRLATGKTLDRDLSSLIGTLQASNVETMGLWTNPNNNAKAFESLIAALGQVVIPEPLDTPQTLPPEVKVFHVGSEPYHLGEVLLGRDRHCS</sequence>